<organism evidence="2 3">
    <name type="scientific">Fraxinus pennsylvanica</name>
    <dbReference type="NCBI Taxonomy" id="56036"/>
    <lineage>
        <taxon>Eukaryota</taxon>
        <taxon>Viridiplantae</taxon>
        <taxon>Streptophyta</taxon>
        <taxon>Embryophyta</taxon>
        <taxon>Tracheophyta</taxon>
        <taxon>Spermatophyta</taxon>
        <taxon>Magnoliopsida</taxon>
        <taxon>eudicotyledons</taxon>
        <taxon>Gunneridae</taxon>
        <taxon>Pentapetalae</taxon>
        <taxon>asterids</taxon>
        <taxon>lamiids</taxon>
        <taxon>Lamiales</taxon>
        <taxon>Oleaceae</taxon>
        <taxon>Oleeae</taxon>
        <taxon>Fraxinus</taxon>
    </lineage>
</organism>
<dbReference type="SUPFAM" id="SSF101690">
    <property type="entry name" value="PAZ domain"/>
    <property type="match status" value="1"/>
</dbReference>
<feature type="domain" description="PAZ" evidence="1">
    <location>
        <begin position="73"/>
        <end position="122"/>
    </location>
</feature>
<sequence>MAKKKTVYGTRSTVTGTDTDLYTLSMEDVKELSFILGISLPLLLSRIHCPAKANYAWKWFSLKQKIKDDAGEFQTAKLTVYDFFTDNRNIDLPYIADLPCINVRNPKRPAYFPIELCSLVYSHARPFLQQI</sequence>
<dbReference type="GO" id="GO:0003723">
    <property type="term" value="F:RNA binding"/>
    <property type="evidence" value="ECO:0007669"/>
    <property type="project" value="InterPro"/>
</dbReference>
<keyword evidence="3" id="KW-1185">Reference proteome</keyword>
<dbReference type="Pfam" id="PF02170">
    <property type="entry name" value="PAZ"/>
    <property type="match status" value="1"/>
</dbReference>
<dbReference type="AlphaFoldDB" id="A0AAD2DPD1"/>
<name>A0AAD2DPD1_9LAMI</name>
<dbReference type="EMBL" id="OU503039">
    <property type="protein sequence ID" value="CAI9759553.1"/>
    <property type="molecule type" value="Genomic_DNA"/>
</dbReference>
<accession>A0AAD2DPD1</accession>
<dbReference type="Proteomes" id="UP000834106">
    <property type="component" value="Chromosome 4"/>
</dbReference>
<evidence type="ECO:0000313" key="2">
    <source>
        <dbReference type="EMBL" id="CAI9759553.1"/>
    </source>
</evidence>
<dbReference type="CDD" id="cd02846">
    <property type="entry name" value="PAZ_argonaute_like"/>
    <property type="match status" value="1"/>
</dbReference>
<dbReference type="Gene3D" id="2.170.260.10">
    <property type="entry name" value="paz domain"/>
    <property type="match status" value="1"/>
</dbReference>
<dbReference type="InterPro" id="IPR003100">
    <property type="entry name" value="PAZ_dom"/>
</dbReference>
<evidence type="ECO:0000313" key="3">
    <source>
        <dbReference type="Proteomes" id="UP000834106"/>
    </source>
</evidence>
<dbReference type="InterPro" id="IPR036085">
    <property type="entry name" value="PAZ_dom_sf"/>
</dbReference>
<evidence type="ECO:0000259" key="1">
    <source>
        <dbReference type="Pfam" id="PF02170"/>
    </source>
</evidence>
<proteinExistence type="predicted"/>
<protein>
    <recommendedName>
        <fullName evidence="1">PAZ domain-containing protein</fullName>
    </recommendedName>
</protein>
<reference evidence="2" key="1">
    <citation type="submission" date="2023-05" db="EMBL/GenBank/DDBJ databases">
        <authorList>
            <person name="Huff M."/>
        </authorList>
    </citation>
    <scope>NUCLEOTIDE SEQUENCE</scope>
</reference>
<gene>
    <name evidence="2" type="ORF">FPE_LOCUS6983</name>
</gene>